<dbReference type="GO" id="GO:0005737">
    <property type="term" value="C:cytoplasm"/>
    <property type="evidence" value="ECO:0007669"/>
    <property type="project" value="TreeGrafter"/>
</dbReference>
<evidence type="ECO:0000313" key="5">
    <source>
        <dbReference type="Proteomes" id="UP000581135"/>
    </source>
</evidence>
<dbReference type="RefSeq" id="WP_183415306.1">
    <property type="nucleotide sequence ID" value="NZ_JACHXA010000002.1"/>
</dbReference>
<evidence type="ECO:0000256" key="1">
    <source>
        <dbReference type="ARBA" id="ARBA00004948"/>
    </source>
</evidence>
<dbReference type="EC" id="2.5.1.3" evidence="4"/>
<dbReference type="Gene3D" id="3.20.20.70">
    <property type="entry name" value="Aldolase class I"/>
    <property type="match status" value="1"/>
</dbReference>
<dbReference type="Proteomes" id="UP000581135">
    <property type="component" value="Unassembled WGS sequence"/>
</dbReference>
<dbReference type="SUPFAM" id="SSF51391">
    <property type="entry name" value="Thiamin phosphate synthase"/>
    <property type="match status" value="1"/>
</dbReference>
<comment type="pathway">
    <text evidence="1">Cofactor biosynthesis; thiamine diphosphate biosynthesis.</text>
</comment>
<accession>A0A839SNU9</accession>
<dbReference type="InterPro" id="IPR022998">
    <property type="entry name" value="ThiamineP_synth_TenI"/>
</dbReference>
<dbReference type="PANTHER" id="PTHR20857:SF15">
    <property type="entry name" value="THIAMINE-PHOSPHATE SYNTHASE"/>
    <property type="match status" value="1"/>
</dbReference>
<dbReference type="AlphaFoldDB" id="A0A839SNU9"/>
<keyword evidence="4" id="KW-0808">Transferase</keyword>
<name>A0A839SNU9_9PROT</name>
<dbReference type="InterPro" id="IPR036206">
    <property type="entry name" value="ThiamineP_synth_sf"/>
</dbReference>
<protein>
    <submittedName>
        <fullName evidence="4">Thiamine-phosphate pyrophosphorylase</fullName>
        <ecNumber evidence="4">2.5.1.3</ecNumber>
    </submittedName>
</protein>
<feature type="domain" description="Thiamine phosphate synthase/TenI" evidence="3">
    <location>
        <begin position="27"/>
        <end position="206"/>
    </location>
</feature>
<evidence type="ECO:0000256" key="2">
    <source>
        <dbReference type="ARBA" id="ARBA00022977"/>
    </source>
</evidence>
<keyword evidence="5" id="KW-1185">Reference proteome</keyword>
<dbReference type="CDD" id="cd00564">
    <property type="entry name" value="TMP_TenI"/>
    <property type="match status" value="1"/>
</dbReference>
<keyword evidence="2" id="KW-0784">Thiamine biosynthesis</keyword>
<dbReference type="Pfam" id="PF02581">
    <property type="entry name" value="TMP-TENI"/>
    <property type="match status" value="1"/>
</dbReference>
<dbReference type="EMBL" id="JACHXA010000002">
    <property type="protein sequence ID" value="MBB3064481.1"/>
    <property type="molecule type" value="Genomic_DNA"/>
</dbReference>
<evidence type="ECO:0000259" key="3">
    <source>
        <dbReference type="Pfam" id="PF02581"/>
    </source>
</evidence>
<dbReference type="GO" id="GO:0004789">
    <property type="term" value="F:thiamine-phosphate diphosphorylase activity"/>
    <property type="evidence" value="ECO:0007669"/>
    <property type="project" value="UniProtKB-EC"/>
</dbReference>
<dbReference type="InterPro" id="IPR013785">
    <property type="entry name" value="Aldolase_TIM"/>
</dbReference>
<reference evidence="4 5" key="1">
    <citation type="submission" date="2020-08" db="EMBL/GenBank/DDBJ databases">
        <title>Genomic Encyclopedia of Type Strains, Phase III (KMG-III): the genomes of soil and plant-associated and newly described type strains.</title>
        <authorList>
            <person name="Whitman W."/>
        </authorList>
    </citation>
    <scope>NUCLEOTIDE SEQUENCE [LARGE SCALE GENOMIC DNA]</scope>
    <source>
        <strain evidence="4 5">CECT 8803</strain>
    </source>
</reference>
<dbReference type="GO" id="GO:0009228">
    <property type="term" value="P:thiamine biosynthetic process"/>
    <property type="evidence" value="ECO:0007669"/>
    <property type="project" value="UniProtKB-KW"/>
</dbReference>
<proteinExistence type="predicted"/>
<comment type="caution">
    <text evidence="4">The sequence shown here is derived from an EMBL/GenBank/DDBJ whole genome shotgun (WGS) entry which is preliminary data.</text>
</comment>
<dbReference type="PANTHER" id="PTHR20857">
    <property type="entry name" value="THIAMINE-PHOSPHATE PYROPHOSPHORYLASE"/>
    <property type="match status" value="1"/>
</dbReference>
<sequence>MPGEAFGPTETGTVAGVRRNLPLPPILVISDRKQAAVSLAEVASALFSAGCRWFSIREKDLPTETLEREVQALKPMAVAARARLSLHGSAQLARSLEMDALHLPSGSDVLEARRLMGQGALIGLSLHIGDRLLPAQQAALDYATLSPIFPSASKPGYGLEARLSEFQDVAEHMDLPLLALGGVETAARAAQCRDYGASGIAVMGAIMRSPDPDLVFREFLEAWEAQR</sequence>
<organism evidence="4 5">
    <name type="scientific">Limibacillus halophilus</name>
    <dbReference type="NCBI Taxonomy" id="1579333"/>
    <lineage>
        <taxon>Bacteria</taxon>
        <taxon>Pseudomonadati</taxon>
        <taxon>Pseudomonadota</taxon>
        <taxon>Alphaproteobacteria</taxon>
        <taxon>Rhodospirillales</taxon>
        <taxon>Rhodovibrionaceae</taxon>
        <taxon>Limibacillus</taxon>
    </lineage>
</organism>
<evidence type="ECO:0000313" key="4">
    <source>
        <dbReference type="EMBL" id="MBB3064481.1"/>
    </source>
</evidence>
<gene>
    <name evidence="4" type="ORF">FHR98_000753</name>
</gene>